<reference evidence="1" key="1">
    <citation type="submission" date="2021-01" db="EMBL/GenBank/DDBJ databases">
        <title>Adiantum capillus-veneris genome.</title>
        <authorList>
            <person name="Fang Y."/>
            <person name="Liao Q."/>
        </authorList>
    </citation>
    <scope>NUCLEOTIDE SEQUENCE</scope>
    <source>
        <strain evidence="1">H3</strain>
        <tissue evidence="1">Leaf</tissue>
    </source>
</reference>
<protein>
    <submittedName>
        <fullName evidence="1">Uncharacterized protein</fullName>
    </submittedName>
</protein>
<sequence>MENSQWSGLLAGLIQYSELSGMMMTEYSELNGMMMTEYSKLNGMMIALAEYSAWSAQQFALVGFGLIGTKMKFVRAGSVPPDFDLADILSADFDIGTGWAGFDIDMRDSGTEKASFALEDIEAHPGIEGAGFEGVMAGFGTALAVGLETALAIGFGTVVTAGFGIAVTAGFGFAVAVSGIAVIVLDTEAAVPGIAVAVLDAEVAGLDTEAAGLHIALAYCS</sequence>
<evidence type="ECO:0000313" key="1">
    <source>
        <dbReference type="EMBL" id="KAI5065555.1"/>
    </source>
</evidence>
<organism evidence="1 2">
    <name type="scientific">Adiantum capillus-veneris</name>
    <name type="common">Maidenhair fern</name>
    <dbReference type="NCBI Taxonomy" id="13818"/>
    <lineage>
        <taxon>Eukaryota</taxon>
        <taxon>Viridiplantae</taxon>
        <taxon>Streptophyta</taxon>
        <taxon>Embryophyta</taxon>
        <taxon>Tracheophyta</taxon>
        <taxon>Polypodiopsida</taxon>
        <taxon>Polypodiidae</taxon>
        <taxon>Polypodiales</taxon>
        <taxon>Pteridineae</taxon>
        <taxon>Pteridaceae</taxon>
        <taxon>Vittarioideae</taxon>
        <taxon>Adiantum</taxon>
    </lineage>
</organism>
<keyword evidence="2" id="KW-1185">Reference proteome</keyword>
<proteinExistence type="predicted"/>
<dbReference type="EMBL" id="JABFUD020000019">
    <property type="protein sequence ID" value="KAI5065555.1"/>
    <property type="molecule type" value="Genomic_DNA"/>
</dbReference>
<dbReference type="AlphaFoldDB" id="A0A9D4UCW3"/>
<comment type="caution">
    <text evidence="1">The sequence shown here is derived from an EMBL/GenBank/DDBJ whole genome shotgun (WGS) entry which is preliminary data.</text>
</comment>
<evidence type="ECO:0000313" key="2">
    <source>
        <dbReference type="Proteomes" id="UP000886520"/>
    </source>
</evidence>
<accession>A0A9D4UCW3</accession>
<dbReference type="Proteomes" id="UP000886520">
    <property type="component" value="Chromosome 19"/>
</dbReference>
<name>A0A9D4UCW3_ADICA</name>
<gene>
    <name evidence="1" type="ORF">GOP47_0020250</name>
</gene>